<gene>
    <name evidence="2" type="ORF">WICMUC_002651</name>
</gene>
<keyword evidence="3" id="KW-1185">Reference proteome</keyword>
<feature type="compositionally biased region" description="Acidic residues" evidence="1">
    <location>
        <begin position="293"/>
        <end position="318"/>
    </location>
</feature>
<dbReference type="EMBL" id="JAEUBF010000753">
    <property type="protein sequence ID" value="KAH3675562.1"/>
    <property type="molecule type" value="Genomic_DNA"/>
</dbReference>
<comment type="caution">
    <text evidence="2">The sequence shown here is derived from an EMBL/GenBank/DDBJ whole genome shotgun (WGS) entry which is preliminary data.</text>
</comment>
<dbReference type="PANTHER" id="PTHR38407:SF1">
    <property type="entry name" value="PROTEIN IVY1"/>
    <property type="match status" value="1"/>
</dbReference>
<organism evidence="2 3">
    <name type="scientific">Wickerhamomyces mucosus</name>
    <dbReference type="NCBI Taxonomy" id="1378264"/>
    <lineage>
        <taxon>Eukaryota</taxon>
        <taxon>Fungi</taxon>
        <taxon>Dikarya</taxon>
        <taxon>Ascomycota</taxon>
        <taxon>Saccharomycotina</taxon>
        <taxon>Saccharomycetes</taxon>
        <taxon>Phaffomycetales</taxon>
        <taxon>Wickerhamomycetaceae</taxon>
        <taxon>Wickerhamomyces</taxon>
    </lineage>
</organism>
<proteinExistence type="predicted"/>
<sequence length="437" mass="49454">MNSDQISPKSEHSRATQSPTRYSKASHLTEFYPYLNGSLNIDTIPKINNPPSRNLSFSTSTANSTYTSFTPSLISYNNNKLISKNEINETLETFEEVIQSSKEYRDALNKLNEASNKFGASLGKVSKLKGLEDNADGFLTASGLFYLIGNHQQIISHNIKTNFEDSIEQEIAKVKSKLNLNEDNFKINYKKLIKILKIQELENLKLTKSKNRNLLNYKNKLLQLTSNIDEIDRLKHEFYTNSHELINDSSNHILEKLSSIVRAQVEIYESIAKKGWSGNGLDDLISRGPDPFLIDEEDDEEDDNNNNDNDNDYVEEEDQDIKSIVNSTIDGLIFNDNNKVFIPEPIVTTTVNTFKPESIYSSTPIRENFKNLANFNNIGNNDINHNADNNNNIKSDYNNDDNNKQDDEGDETLEPIDDNSFSLPIPGSSGKTSVNDK</sequence>
<dbReference type="Gene3D" id="1.20.1270.60">
    <property type="entry name" value="Arfaptin homology (AH) domain/BAR domain"/>
    <property type="match status" value="1"/>
</dbReference>
<dbReference type="InterPro" id="IPR037470">
    <property type="entry name" value="IVY1"/>
</dbReference>
<evidence type="ECO:0000313" key="3">
    <source>
        <dbReference type="Proteomes" id="UP000769528"/>
    </source>
</evidence>
<name>A0A9P8PP96_9ASCO</name>
<feature type="region of interest" description="Disordered" evidence="1">
    <location>
        <begin position="381"/>
        <end position="437"/>
    </location>
</feature>
<dbReference type="Proteomes" id="UP000769528">
    <property type="component" value="Unassembled WGS sequence"/>
</dbReference>
<dbReference type="OrthoDB" id="5594612at2759"/>
<feature type="region of interest" description="Disordered" evidence="1">
    <location>
        <begin position="1"/>
        <end position="22"/>
    </location>
</feature>
<feature type="compositionally biased region" description="Acidic residues" evidence="1">
    <location>
        <begin position="407"/>
        <end position="417"/>
    </location>
</feature>
<dbReference type="GO" id="GO:0000329">
    <property type="term" value="C:fungal-type vacuole membrane"/>
    <property type="evidence" value="ECO:0007669"/>
    <property type="project" value="InterPro"/>
</dbReference>
<reference evidence="2" key="1">
    <citation type="journal article" date="2021" name="Open Biol.">
        <title>Shared evolutionary footprints suggest mitochondrial oxidative damage underlies multiple complex I losses in fungi.</title>
        <authorList>
            <person name="Schikora-Tamarit M.A."/>
            <person name="Marcet-Houben M."/>
            <person name="Nosek J."/>
            <person name="Gabaldon T."/>
        </authorList>
    </citation>
    <scope>NUCLEOTIDE SEQUENCE</scope>
    <source>
        <strain evidence="2">CBS6341</strain>
    </source>
</reference>
<protein>
    <recommendedName>
        <fullName evidence="4">Protein IVY1</fullName>
    </recommendedName>
</protein>
<reference evidence="2" key="2">
    <citation type="submission" date="2021-01" db="EMBL/GenBank/DDBJ databases">
        <authorList>
            <person name="Schikora-Tamarit M.A."/>
        </authorList>
    </citation>
    <scope>NUCLEOTIDE SEQUENCE</scope>
    <source>
        <strain evidence="2">CBS6341</strain>
    </source>
</reference>
<evidence type="ECO:0000313" key="2">
    <source>
        <dbReference type="EMBL" id="KAH3675562.1"/>
    </source>
</evidence>
<dbReference type="InterPro" id="IPR027267">
    <property type="entry name" value="AH/BAR_dom_sf"/>
</dbReference>
<evidence type="ECO:0000256" key="1">
    <source>
        <dbReference type="SAM" id="MobiDB-lite"/>
    </source>
</evidence>
<dbReference type="PANTHER" id="PTHR38407">
    <property type="entry name" value="PROTEIN IVY1"/>
    <property type="match status" value="1"/>
</dbReference>
<accession>A0A9P8PP96</accession>
<evidence type="ECO:0008006" key="4">
    <source>
        <dbReference type="Google" id="ProtNLM"/>
    </source>
</evidence>
<dbReference type="GO" id="GO:0005543">
    <property type="term" value="F:phospholipid binding"/>
    <property type="evidence" value="ECO:0007669"/>
    <property type="project" value="InterPro"/>
</dbReference>
<dbReference type="GO" id="GO:0042144">
    <property type="term" value="P:vacuole fusion, non-autophagic"/>
    <property type="evidence" value="ECO:0007669"/>
    <property type="project" value="InterPro"/>
</dbReference>
<feature type="region of interest" description="Disordered" evidence="1">
    <location>
        <begin position="290"/>
        <end position="318"/>
    </location>
</feature>
<dbReference type="AlphaFoldDB" id="A0A9P8PP96"/>
<feature type="compositionally biased region" description="Low complexity" evidence="1">
    <location>
        <begin position="381"/>
        <end position="396"/>
    </location>
</feature>